<reference evidence="2" key="2">
    <citation type="submission" date="2025-09" db="UniProtKB">
        <authorList>
            <consortium name="Ensembl"/>
        </authorList>
    </citation>
    <scope>IDENTIFICATION</scope>
</reference>
<dbReference type="AlphaFoldDB" id="A0A673JRJ0"/>
<evidence type="ECO:0000256" key="1">
    <source>
        <dbReference type="SAM" id="MobiDB-lite"/>
    </source>
</evidence>
<proteinExistence type="predicted"/>
<evidence type="ECO:0000313" key="2">
    <source>
        <dbReference type="Ensembl" id="ENSSRHP00000052708.1"/>
    </source>
</evidence>
<dbReference type="Ensembl" id="ENSSRHT00000054188.1">
    <property type="protein sequence ID" value="ENSSRHP00000052708.1"/>
    <property type="gene ID" value="ENSSRHG00000026540.1"/>
</dbReference>
<evidence type="ECO:0000313" key="3">
    <source>
        <dbReference type="Proteomes" id="UP000472270"/>
    </source>
</evidence>
<sequence>IDVSVRNDAKTCSNVIDQSASGADCPDPPSPDESSLSGCRASTAEGSWASVFLLPLLVNFLPTSPISCSMGSSLNMDSKTKLFSIFTLQFYNILYNITNNISSF</sequence>
<organism evidence="2 3">
    <name type="scientific">Sinocyclocheilus rhinocerous</name>
    <dbReference type="NCBI Taxonomy" id="307959"/>
    <lineage>
        <taxon>Eukaryota</taxon>
        <taxon>Metazoa</taxon>
        <taxon>Chordata</taxon>
        <taxon>Craniata</taxon>
        <taxon>Vertebrata</taxon>
        <taxon>Euteleostomi</taxon>
        <taxon>Actinopterygii</taxon>
        <taxon>Neopterygii</taxon>
        <taxon>Teleostei</taxon>
        <taxon>Ostariophysi</taxon>
        <taxon>Cypriniformes</taxon>
        <taxon>Cyprinidae</taxon>
        <taxon>Cyprininae</taxon>
        <taxon>Sinocyclocheilus</taxon>
    </lineage>
</organism>
<keyword evidence="3" id="KW-1185">Reference proteome</keyword>
<name>A0A673JRJ0_9TELE</name>
<protein>
    <submittedName>
        <fullName evidence="2">Uncharacterized protein</fullName>
    </submittedName>
</protein>
<accession>A0A673JRJ0</accession>
<reference evidence="2" key="1">
    <citation type="submission" date="2025-08" db="UniProtKB">
        <authorList>
            <consortium name="Ensembl"/>
        </authorList>
    </citation>
    <scope>IDENTIFICATION</scope>
</reference>
<dbReference type="Proteomes" id="UP000472270">
    <property type="component" value="Unassembled WGS sequence"/>
</dbReference>
<feature type="region of interest" description="Disordered" evidence="1">
    <location>
        <begin position="19"/>
        <end position="40"/>
    </location>
</feature>